<dbReference type="Proteomes" id="UP000320776">
    <property type="component" value="Chromosome"/>
</dbReference>
<proteinExistence type="predicted"/>
<dbReference type="InterPro" id="IPR019554">
    <property type="entry name" value="Soluble_ligand-bd"/>
</dbReference>
<dbReference type="InterPro" id="IPR004509">
    <property type="entry name" value="Competence_ComEA_HhH"/>
</dbReference>
<dbReference type="KEGG" id="sted:SPTER_23070"/>
<dbReference type="SUPFAM" id="SSF47781">
    <property type="entry name" value="RuvA domain 2-like"/>
    <property type="match status" value="1"/>
</dbReference>
<dbReference type="SMART" id="SM00278">
    <property type="entry name" value="HhH1"/>
    <property type="match status" value="2"/>
</dbReference>
<evidence type="ECO:0000313" key="3">
    <source>
        <dbReference type="Proteomes" id="UP000320776"/>
    </source>
</evidence>
<feature type="domain" description="Helix-hairpin-helix DNA-binding motif class 1" evidence="1">
    <location>
        <begin position="138"/>
        <end position="157"/>
    </location>
</feature>
<organism evidence="2 3">
    <name type="scientific">Sporomusa termitida</name>
    <dbReference type="NCBI Taxonomy" id="2377"/>
    <lineage>
        <taxon>Bacteria</taxon>
        <taxon>Bacillati</taxon>
        <taxon>Bacillota</taxon>
        <taxon>Negativicutes</taxon>
        <taxon>Selenomonadales</taxon>
        <taxon>Sporomusaceae</taxon>
        <taxon>Sporomusa</taxon>
    </lineage>
</organism>
<dbReference type="PANTHER" id="PTHR21180:SF32">
    <property type="entry name" value="ENDONUCLEASE_EXONUCLEASE_PHOSPHATASE FAMILY DOMAIN-CONTAINING PROTEIN 1"/>
    <property type="match status" value="1"/>
</dbReference>
<dbReference type="PANTHER" id="PTHR21180">
    <property type="entry name" value="ENDONUCLEASE/EXONUCLEASE/PHOSPHATASE FAMILY DOMAIN-CONTAINING PROTEIN 1"/>
    <property type="match status" value="1"/>
</dbReference>
<reference evidence="2 3" key="1">
    <citation type="submission" date="2019-02" db="EMBL/GenBank/DDBJ databases">
        <title>Closed genome of Sporomusa termitida DSM 4440.</title>
        <authorList>
            <person name="Poehlein A."/>
            <person name="Daniel R."/>
        </authorList>
    </citation>
    <scope>NUCLEOTIDE SEQUENCE [LARGE SCALE GENOMIC DNA]</scope>
    <source>
        <strain evidence="2 3">DSM 4440</strain>
    </source>
</reference>
<dbReference type="Gene3D" id="1.10.150.310">
    <property type="entry name" value="Tex RuvX-like domain-like"/>
    <property type="match status" value="1"/>
</dbReference>
<feature type="domain" description="Helix-hairpin-helix DNA-binding motif class 1" evidence="1">
    <location>
        <begin position="168"/>
        <end position="187"/>
    </location>
</feature>
<gene>
    <name evidence="2" type="primary">comEA</name>
    <name evidence="2" type="ORF">SPTER_23070</name>
</gene>
<accession>A0A517DUD4</accession>
<dbReference type="InterPro" id="IPR010994">
    <property type="entry name" value="RuvA_2-like"/>
</dbReference>
<dbReference type="NCBIfam" id="TIGR00426">
    <property type="entry name" value="competence protein ComEA helix-hairpin-helix repeat region"/>
    <property type="match status" value="1"/>
</dbReference>
<dbReference type="InterPro" id="IPR051675">
    <property type="entry name" value="Endo/Exo/Phosphatase_dom_1"/>
</dbReference>
<dbReference type="GO" id="GO:0006281">
    <property type="term" value="P:DNA repair"/>
    <property type="evidence" value="ECO:0007669"/>
    <property type="project" value="InterPro"/>
</dbReference>
<evidence type="ECO:0000259" key="1">
    <source>
        <dbReference type="SMART" id="SM00278"/>
    </source>
</evidence>
<dbReference type="Pfam" id="PF10531">
    <property type="entry name" value="SLBB"/>
    <property type="match status" value="1"/>
</dbReference>
<dbReference type="AlphaFoldDB" id="A0A517DUD4"/>
<dbReference type="EMBL" id="CP036259">
    <property type="protein sequence ID" value="QDR80964.1"/>
    <property type="molecule type" value="Genomic_DNA"/>
</dbReference>
<dbReference type="RefSeq" id="WP_144350512.1">
    <property type="nucleotide sequence ID" value="NZ_CP036259.1"/>
</dbReference>
<sequence>MGILQKKLLLIIGLACGILAYSFHGFWQKDSDEQTTANTAADQGTGSDVVVYVCGGVVKPGVYKLSYGSRVIDAVTMAGGFAPGADVVKINLALQLKDEMQVNVPYRVVAVTGTPSVPPGVSAAGSGDRVNINTASPAELDKLPGIGPALADRIIDYRTANGPFQDLADIKNVPGIGDSKYNQFKDKIVL</sequence>
<dbReference type="GO" id="GO:0015628">
    <property type="term" value="P:protein secretion by the type II secretion system"/>
    <property type="evidence" value="ECO:0007669"/>
    <property type="project" value="TreeGrafter"/>
</dbReference>
<keyword evidence="3" id="KW-1185">Reference proteome</keyword>
<dbReference type="Gene3D" id="3.10.560.10">
    <property type="entry name" value="Outer membrane lipoprotein wza domain like"/>
    <property type="match status" value="1"/>
</dbReference>
<dbReference type="GO" id="GO:0003677">
    <property type="term" value="F:DNA binding"/>
    <property type="evidence" value="ECO:0007669"/>
    <property type="project" value="InterPro"/>
</dbReference>
<evidence type="ECO:0000313" key="2">
    <source>
        <dbReference type="EMBL" id="QDR80964.1"/>
    </source>
</evidence>
<name>A0A517DUD4_9FIRM</name>
<dbReference type="GO" id="GO:0015627">
    <property type="term" value="C:type II protein secretion system complex"/>
    <property type="evidence" value="ECO:0007669"/>
    <property type="project" value="TreeGrafter"/>
</dbReference>
<dbReference type="Pfam" id="PF12836">
    <property type="entry name" value="HHH_3"/>
    <property type="match status" value="1"/>
</dbReference>
<protein>
    <submittedName>
        <fullName evidence="2">ComE operon protein 1</fullName>
    </submittedName>
</protein>
<dbReference type="OrthoDB" id="9790239at2"/>
<dbReference type="InterPro" id="IPR003583">
    <property type="entry name" value="Hlx-hairpin-Hlx_DNA-bd_motif"/>
</dbReference>